<reference evidence="4 5" key="1">
    <citation type="submission" date="2020-08" db="EMBL/GenBank/DDBJ databases">
        <title>Sequencing the genomes of 1000 actinobacteria strains.</title>
        <authorList>
            <person name="Klenk H.-P."/>
        </authorList>
    </citation>
    <scope>NUCLEOTIDE SEQUENCE [LARGE SCALE GENOMIC DNA]</scope>
    <source>
        <strain evidence="4 5">DSM 43150</strain>
    </source>
</reference>
<reference evidence="3 6" key="2">
    <citation type="submission" date="2021-01" db="EMBL/GenBank/DDBJ databases">
        <title>Whole genome shotgun sequence of Actinoplanes lobatus NBRC 12513.</title>
        <authorList>
            <person name="Komaki H."/>
            <person name="Tamura T."/>
        </authorList>
    </citation>
    <scope>NUCLEOTIDE SEQUENCE [LARGE SCALE GENOMIC DNA]</scope>
    <source>
        <strain evidence="3 6">NBRC 12513</strain>
    </source>
</reference>
<keyword evidence="1" id="KW-1133">Transmembrane helix</keyword>
<keyword evidence="4" id="KW-0269">Exonuclease</keyword>
<dbReference type="GO" id="GO:0004519">
    <property type="term" value="F:endonuclease activity"/>
    <property type="evidence" value="ECO:0007669"/>
    <property type="project" value="UniProtKB-KW"/>
</dbReference>
<keyword evidence="4" id="KW-0255">Endonuclease</keyword>
<evidence type="ECO:0000259" key="2">
    <source>
        <dbReference type="Pfam" id="PF03372"/>
    </source>
</evidence>
<keyword evidence="4" id="KW-0378">Hydrolase</keyword>
<evidence type="ECO:0000313" key="5">
    <source>
        <dbReference type="Proteomes" id="UP000590511"/>
    </source>
</evidence>
<sequence length="330" mass="34517">MTVTDAPPGKRPSRGRTVLSVAIWLLLTPGALWLVGRALGLERGPLITLFAATPYVAAATLIPLLAALAAKRWRAAAVAGLVAAGMGACVLPRAVPDFDKGPSEGVALRVLTLNTLYGEADPAQVVQLVRDNDVAVLAVQEFTPDGEAALNAAGIGELLPYQQLSPAYDAGGSGLYSRHPMLTKATRRNDGGFQQAYATIQPPGAAAVHVESVHPLAPVGPEMYPRWRADLREQPHAGTGGPPPILLGDFNATLDHAELRDLIDTGYRDAADAVGAGLTTTWPSFDGSRGLVTIDHVLADERIGVRDVSVHTVRGSDHRAVLASLTLPAG</sequence>
<dbReference type="RefSeq" id="WP_188123066.1">
    <property type="nucleotide sequence ID" value="NZ_BOMP01000107.1"/>
</dbReference>
<feature type="transmembrane region" description="Helical" evidence="1">
    <location>
        <begin position="46"/>
        <end position="68"/>
    </location>
</feature>
<evidence type="ECO:0000256" key="1">
    <source>
        <dbReference type="SAM" id="Phobius"/>
    </source>
</evidence>
<accession>A0A7W7HI34</accession>
<evidence type="ECO:0000313" key="3">
    <source>
        <dbReference type="EMBL" id="GIE43542.1"/>
    </source>
</evidence>
<organism evidence="4 5">
    <name type="scientific">Actinoplanes lobatus</name>
    <dbReference type="NCBI Taxonomy" id="113568"/>
    <lineage>
        <taxon>Bacteria</taxon>
        <taxon>Bacillati</taxon>
        <taxon>Actinomycetota</taxon>
        <taxon>Actinomycetes</taxon>
        <taxon>Micromonosporales</taxon>
        <taxon>Micromonosporaceae</taxon>
        <taxon>Actinoplanes</taxon>
    </lineage>
</organism>
<feature type="transmembrane region" description="Helical" evidence="1">
    <location>
        <begin position="21"/>
        <end position="40"/>
    </location>
</feature>
<dbReference type="EMBL" id="BOMP01000107">
    <property type="protein sequence ID" value="GIE43542.1"/>
    <property type="molecule type" value="Genomic_DNA"/>
</dbReference>
<keyword evidence="1" id="KW-0812">Transmembrane</keyword>
<feature type="domain" description="Endonuclease/exonuclease/phosphatase" evidence="2">
    <location>
        <begin position="111"/>
        <end position="318"/>
    </location>
</feature>
<dbReference type="InterPro" id="IPR005135">
    <property type="entry name" value="Endo/exonuclease/phosphatase"/>
</dbReference>
<evidence type="ECO:0000313" key="4">
    <source>
        <dbReference type="EMBL" id="MBB4750969.1"/>
    </source>
</evidence>
<dbReference type="AlphaFoldDB" id="A0A7W7HI34"/>
<dbReference type="EMBL" id="JACHNC010000001">
    <property type="protein sequence ID" value="MBB4750969.1"/>
    <property type="molecule type" value="Genomic_DNA"/>
</dbReference>
<feature type="transmembrane region" description="Helical" evidence="1">
    <location>
        <begin position="75"/>
        <end position="95"/>
    </location>
</feature>
<comment type="caution">
    <text evidence="4">The sequence shown here is derived from an EMBL/GenBank/DDBJ whole genome shotgun (WGS) entry which is preliminary data.</text>
</comment>
<dbReference type="Pfam" id="PF03372">
    <property type="entry name" value="Exo_endo_phos"/>
    <property type="match status" value="1"/>
</dbReference>
<protein>
    <submittedName>
        <fullName evidence="3 4">Endonuclease</fullName>
    </submittedName>
</protein>
<keyword evidence="6" id="KW-1185">Reference proteome</keyword>
<proteinExistence type="predicted"/>
<keyword evidence="4" id="KW-0540">Nuclease</keyword>
<gene>
    <name evidence="3" type="ORF">Alo02nite_64400</name>
    <name evidence="4" type="ORF">BJ964_005130</name>
</gene>
<dbReference type="GO" id="GO:0004527">
    <property type="term" value="F:exonuclease activity"/>
    <property type="evidence" value="ECO:0007669"/>
    <property type="project" value="UniProtKB-KW"/>
</dbReference>
<dbReference type="Proteomes" id="UP000631312">
    <property type="component" value="Unassembled WGS sequence"/>
</dbReference>
<dbReference type="Gene3D" id="3.60.10.10">
    <property type="entry name" value="Endonuclease/exonuclease/phosphatase"/>
    <property type="match status" value="1"/>
</dbReference>
<dbReference type="SUPFAM" id="SSF56219">
    <property type="entry name" value="DNase I-like"/>
    <property type="match status" value="1"/>
</dbReference>
<name>A0A7W7HI34_9ACTN</name>
<evidence type="ECO:0000313" key="6">
    <source>
        <dbReference type="Proteomes" id="UP000631312"/>
    </source>
</evidence>
<keyword evidence="1" id="KW-0472">Membrane</keyword>
<dbReference type="Proteomes" id="UP000590511">
    <property type="component" value="Unassembled WGS sequence"/>
</dbReference>
<dbReference type="InterPro" id="IPR036691">
    <property type="entry name" value="Endo/exonu/phosph_ase_sf"/>
</dbReference>